<accession>A0A9W9UM18</accession>
<evidence type="ECO:0000256" key="4">
    <source>
        <dbReference type="ARBA" id="ARBA00023015"/>
    </source>
</evidence>
<dbReference type="CDD" id="cd14654">
    <property type="entry name" value="ZIP_Gal4"/>
    <property type="match status" value="1"/>
</dbReference>
<gene>
    <name evidence="12" type="ORF">N7452_003898</name>
</gene>
<keyword evidence="3" id="KW-0862">Zinc</keyword>
<reference evidence="12" key="2">
    <citation type="journal article" date="2023" name="IMA Fungus">
        <title>Comparative genomic study of the Penicillium genus elucidates a diverse pangenome and 15 lateral gene transfer events.</title>
        <authorList>
            <person name="Petersen C."/>
            <person name="Sorensen T."/>
            <person name="Nielsen M.R."/>
            <person name="Sondergaard T.E."/>
            <person name="Sorensen J.L."/>
            <person name="Fitzpatrick D.A."/>
            <person name="Frisvad J.C."/>
            <person name="Nielsen K.L."/>
        </authorList>
    </citation>
    <scope>NUCLEOTIDE SEQUENCE</scope>
    <source>
        <strain evidence="12">IBT 35673</strain>
    </source>
</reference>
<dbReference type="GO" id="GO:0008270">
    <property type="term" value="F:zinc ion binding"/>
    <property type="evidence" value="ECO:0007669"/>
    <property type="project" value="InterPro"/>
</dbReference>
<keyword evidence="4" id="KW-0805">Transcription regulation</keyword>
<keyword evidence="9" id="KW-0119">Carbohydrate metabolism</keyword>
<dbReference type="PANTHER" id="PTHR47424:SF3">
    <property type="entry name" value="REGULATORY PROTEIN GAL4"/>
    <property type="match status" value="1"/>
</dbReference>
<dbReference type="InterPro" id="IPR051127">
    <property type="entry name" value="Fungal_SecMet_Regulators"/>
</dbReference>
<feature type="region of interest" description="Disordered" evidence="10">
    <location>
        <begin position="136"/>
        <end position="159"/>
    </location>
</feature>
<dbReference type="InterPro" id="IPR036864">
    <property type="entry name" value="Zn2-C6_fun-type_DNA-bd_sf"/>
</dbReference>
<keyword evidence="8" id="KW-0539">Nucleus</keyword>
<sequence length="630" mass="71242">MSELGLGLGRNSHVPACSKTRPTCVQCAQSNRECVYSTKVNRTPLTREHLTNVETRLEMLEKALGKLFPSGELEEITRNLLTEEMPQSQNDLIQTFIDTNESMFNDAPWESDPMPLDTVFDDDPSLSQANSILAPLDSGTEKSDLSLNSNYKDDSTANNPIASRKQEKQFIDIYFSHYHRLYPFVHEATFKKQLRGQLPTCLLWPVLKSMIMAFGSWLACERGTGLGIRYYKRAQVHCQSIPSTEQSGVCTVQVLLLLGDFAQKQGSPEESWNYIAMAVQKAISLNLHVEPTALRLTALEKEVRRRVWWATYCSESCAAKIYGRPLVLPEEELITVGLVTNTHEPDIPSLTSSSFTPTDDPTIYSGLIQQSSYHRMANDIYRRILRSSNVTPQLVHEFEEEINNWHTNNSYMYTRLINQDSTEPWQLIAWRRQLLCDQSLRLLIHRPLLLGWLQKKHVSYDSALPAEESSAEAKCRASGLSIARNTIEHISTCFEKGTNDKMTLAFALYALFHALLVPVILIKGNPSSPNCISYILDLEKARIALRNLSTEGDVLSQSFIAVMDRLFAVSTQSHVNEPAQGSTQNVLQLPGDHAPPRPFKNIFGNEELEVLERTVPRKASSLDFSQWLRF</sequence>
<dbReference type="EMBL" id="JAPZBQ010000002">
    <property type="protein sequence ID" value="KAJ5345894.1"/>
    <property type="molecule type" value="Genomic_DNA"/>
</dbReference>
<dbReference type="CDD" id="cd12148">
    <property type="entry name" value="fungal_TF_MHR"/>
    <property type="match status" value="1"/>
</dbReference>
<dbReference type="Pfam" id="PF04082">
    <property type="entry name" value="Fungal_trans"/>
    <property type="match status" value="1"/>
</dbReference>
<proteinExistence type="predicted"/>
<reference evidence="12" key="1">
    <citation type="submission" date="2022-12" db="EMBL/GenBank/DDBJ databases">
        <authorList>
            <person name="Petersen C."/>
        </authorList>
    </citation>
    <scope>NUCLEOTIDE SEQUENCE</scope>
    <source>
        <strain evidence="12">IBT 35673</strain>
    </source>
</reference>
<dbReference type="AlphaFoldDB" id="A0A9W9UM18"/>
<dbReference type="Gene3D" id="4.10.240.10">
    <property type="entry name" value="Zn(2)-C6 fungal-type DNA-binding domain"/>
    <property type="match status" value="1"/>
</dbReference>
<evidence type="ECO:0000256" key="7">
    <source>
        <dbReference type="ARBA" id="ARBA00023163"/>
    </source>
</evidence>
<comment type="subcellular location">
    <subcellularLocation>
        <location evidence="1">Nucleus</location>
    </subcellularLocation>
</comment>
<dbReference type="FunFam" id="4.10.240.10:FF:000009">
    <property type="entry name" value="C6 transcription factor (Gal4)"/>
    <property type="match status" value="1"/>
</dbReference>
<keyword evidence="5" id="KW-0238">DNA-binding</keyword>
<evidence type="ECO:0000256" key="8">
    <source>
        <dbReference type="ARBA" id="ARBA00023242"/>
    </source>
</evidence>
<evidence type="ECO:0000256" key="10">
    <source>
        <dbReference type="SAM" id="MobiDB-lite"/>
    </source>
</evidence>
<dbReference type="GO" id="GO:0000981">
    <property type="term" value="F:DNA-binding transcription factor activity, RNA polymerase II-specific"/>
    <property type="evidence" value="ECO:0007669"/>
    <property type="project" value="InterPro"/>
</dbReference>
<dbReference type="InterPro" id="IPR001138">
    <property type="entry name" value="Zn2Cys6_DnaBD"/>
</dbReference>
<evidence type="ECO:0000256" key="2">
    <source>
        <dbReference type="ARBA" id="ARBA00022723"/>
    </source>
</evidence>
<evidence type="ECO:0000313" key="13">
    <source>
        <dbReference type="Proteomes" id="UP001147695"/>
    </source>
</evidence>
<evidence type="ECO:0000256" key="6">
    <source>
        <dbReference type="ARBA" id="ARBA00023159"/>
    </source>
</evidence>
<dbReference type="InterPro" id="IPR005600">
    <property type="entry name" value="Gal4_dimer_dom"/>
</dbReference>
<comment type="caution">
    <text evidence="12">The sequence shown here is derived from an EMBL/GenBank/DDBJ whole genome shotgun (WGS) entry which is preliminary data.</text>
</comment>
<dbReference type="GO" id="GO:0006351">
    <property type="term" value="P:DNA-templated transcription"/>
    <property type="evidence" value="ECO:0007669"/>
    <property type="project" value="InterPro"/>
</dbReference>
<keyword evidence="6" id="KW-0010">Activator</keyword>
<organism evidence="12 13">
    <name type="scientific">Penicillium brevicompactum</name>
    <dbReference type="NCBI Taxonomy" id="5074"/>
    <lineage>
        <taxon>Eukaryota</taxon>
        <taxon>Fungi</taxon>
        <taxon>Dikarya</taxon>
        <taxon>Ascomycota</taxon>
        <taxon>Pezizomycotina</taxon>
        <taxon>Eurotiomycetes</taxon>
        <taxon>Eurotiomycetidae</taxon>
        <taxon>Eurotiales</taxon>
        <taxon>Aspergillaceae</taxon>
        <taxon>Penicillium</taxon>
    </lineage>
</organism>
<evidence type="ECO:0000256" key="5">
    <source>
        <dbReference type="ARBA" id="ARBA00023125"/>
    </source>
</evidence>
<dbReference type="GO" id="GO:0000978">
    <property type="term" value="F:RNA polymerase II cis-regulatory region sequence-specific DNA binding"/>
    <property type="evidence" value="ECO:0007669"/>
    <property type="project" value="TreeGrafter"/>
</dbReference>
<dbReference type="Proteomes" id="UP001147695">
    <property type="component" value="Unassembled WGS sequence"/>
</dbReference>
<evidence type="ECO:0000259" key="11">
    <source>
        <dbReference type="SMART" id="SM00906"/>
    </source>
</evidence>
<dbReference type="PANTHER" id="PTHR47424">
    <property type="entry name" value="REGULATORY PROTEIN GAL4"/>
    <property type="match status" value="1"/>
</dbReference>
<dbReference type="SMART" id="SM00906">
    <property type="entry name" value="Fungal_trans"/>
    <property type="match status" value="1"/>
</dbReference>
<protein>
    <recommendedName>
        <fullName evidence="11">Xylanolytic transcriptional activator regulatory domain-containing protein</fullName>
    </recommendedName>
</protein>
<evidence type="ECO:0000256" key="9">
    <source>
        <dbReference type="ARBA" id="ARBA00023277"/>
    </source>
</evidence>
<evidence type="ECO:0000256" key="3">
    <source>
        <dbReference type="ARBA" id="ARBA00022833"/>
    </source>
</evidence>
<dbReference type="InterPro" id="IPR007219">
    <property type="entry name" value="XnlR_reg_dom"/>
</dbReference>
<dbReference type="GO" id="GO:0000435">
    <property type="term" value="P:positive regulation of transcription from RNA polymerase II promoter by galactose"/>
    <property type="evidence" value="ECO:0007669"/>
    <property type="project" value="TreeGrafter"/>
</dbReference>
<name>A0A9W9UM18_PENBR</name>
<evidence type="ECO:0000256" key="1">
    <source>
        <dbReference type="ARBA" id="ARBA00004123"/>
    </source>
</evidence>
<keyword evidence="2" id="KW-0479">Metal-binding</keyword>
<dbReference type="GO" id="GO:0005634">
    <property type="term" value="C:nucleus"/>
    <property type="evidence" value="ECO:0007669"/>
    <property type="project" value="UniProtKB-SubCell"/>
</dbReference>
<feature type="compositionally biased region" description="Polar residues" evidence="10">
    <location>
        <begin position="145"/>
        <end position="159"/>
    </location>
</feature>
<evidence type="ECO:0000313" key="12">
    <source>
        <dbReference type="EMBL" id="KAJ5345894.1"/>
    </source>
</evidence>
<feature type="domain" description="Xylanolytic transcriptional activator regulatory" evidence="11">
    <location>
        <begin position="271"/>
        <end position="345"/>
    </location>
</feature>
<dbReference type="CDD" id="cd00067">
    <property type="entry name" value="GAL4"/>
    <property type="match status" value="1"/>
</dbReference>
<keyword evidence="7" id="KW-0804">Transcription</keyword>